<feature type="region of interest" description="Disordered" evidence="4">
    <location>
        <begin position="1"/>
        <end position="54"/>
    </location>
</feature>
<dbReference type="RefSeq" id="WP_168063574.1">
    <property type="nucleotide sequence ID" value="NZ_VTOW01000009.1"/>
</dbReference>
<feature type="compositionally biased region" description="Basic and acidic residues" evidence="4">
    <location>
        <begin position="1"/>
        <end position="15"/>
    </location>
</feature>
<dbReference type="Proteomes" id="UP000534783">
    <property type="component" value="Unassembled WGS sequence"/>
</dbReference>
<evidence type="ECO:0000256" key="3">
    <source>
        <dbReference type="ARBA" id="ARBA00023125"/>
    </source>
</evidence>
<dbReference type="InterPro" id="IPR036086">
    <property type="entry name" value="ParB/Sulfiredoxin_sf"/>
</dbReference>
<dbReference type="SUPFAM" id="SSF110849">
    <property type="entry name" value="ParB/Sulfiredoxin"/>
    <property type="match status" value="1"/>
</dbReference>
<comment type="similarity">
    <text evidence="1">Belongs to the ParB family.</text>
</comment>
<dbReference type="InterPro" id="IPR004437">
    <property type="entry name" value="ParB/RepB/Spo0J"/>
</dbReference>
<dbReference type="GO" id="GO:0005694">
    <property type="term" value="C:chromosome"/>
    <property type="evidence" value="ECO:0007669"/>
    <property type="project" value="TreeGrafter"/>
</dbReference>
<dbReference type="SMART" id="SM00470">
    <property type="entry name" value="ParB"/>
    <property type="match status" value="1"/>
</dbReference>
<dbReference type="GO" id="GO:0003677">
    <property type="term" value="F:DNA binding"/>
    <property type="evidence" value="ECO:0007669"/>
    <property type="project" value="UniProtKB-KW"/>
</dbReference>
<dbReference type="Pfam" id="PF17762">
    <property type="entry name" value="HTH_ParB"/>
    <property type="match status" value="1"/>
</dbReference>
<dbReference type="InterPro" id="IPR050336">
    <property type="entry name" value="Chromosome_partition/occlusion"/>
</dbReference>
<evidence type="ECO:0000256" key="2">
    <source>
        <dbReference type="ARBA" id="ARBA00022829"/>
    </source>
</evidence>
<evidence type="ECO:0000313" key="6">
    <source>
        <dbReference type="EMBL" id="NKE73611.1"/>
    </source>
</evidence>
<comment type="caution">
    <text evidence="6">The sequence shown here is derived from an EMBL/GenBank/DDBJ whole genome shotgun (WGS) entry which is preliminary data.</text>
</comment>
<dbReference type="NCBIfam" id="TIGR00180">
    <property type="entry name" value="parB_part"/>
    <property type="match status" value="1"/>
</dbReference>
<protein>
    <submittedName>
        <fullName evidence="6">ParB/RepB/Spo0J family partition protein</fullName>
    </submittedName>
</protein>
<dbReference type="FunFam" id="3.90.1530.30:FF:000001">
    <property type="entry name" value="Chromosome partitioning protein ParB"/>
    <property type="match status" value="1"/>
</dbReference>
<dbReference type="Pfam" id="PF02195">
    <property type="entry name" value="ParB_N"/>
    <property type="match status" value="1"/>
</dbReference>
<evidence type="ECO:0000259" key="5">
    <source>
        <dbReference type="SMART" id="SM00470"/>
    </source>
</evidence>
<proteinExistence type="inferred from homology"/>
<evidence type="ECO:0000256" key="1">
    <source>
        <dbReference type="ARBA" id="ARBA00006295"/>
    </source>
</evidence>
<evidence type="ECO:0000256" key="4">
    <source>
        <dbReference type="SAM" id="MobiDB-lite"/>
    </source>
</evidence>
<accession>A0A7X6IDJ8</accession>
<reference evidence="6 7" key="1">
    <citation type="journal article" date="2020" name="Nature">
        <title>Bacterial chemolithoautotrophy via manganese oxidation.</title>
        <authorList>
            <person name="Yu H."/>
            <person name="Leadbetter J.R."/>
        </authorList>
    </citation>
    <scope>NUCLEOTIDE SEQUENCE [LARGE SCALE GENOMIC DNA]</scope>
    <source>
        <strain evidence="6 7">Mn-1</strain>
    </source>
</reference>
<evidence type="ECO:0000313" key="7">
    <source>
        <dbReference type="Proteomes" id="UP000534783"/>
    </source>
</evidence>
<dbReference type="Gene3D" id="1.10.10.2830">
    <property type="match status" value="1"/>
</dbReference>
<dbReference type="CDD" id="cd16393">
    <property type="entry name" value="SPO0J_N"/>
    <property type="match status" value="1"/>
</dbReference>
<keyword evidence="7" id="KW-1185">Reference proteome</keyword>
<dbReference type="SUPFAM" id="SSF109709">
    <property type="entry name" value="KorB DNA-binding domain-like"/>
    <property type="match status" value="1"/>
</dbReference>
<keyword evidence="3" id="KW-0238">DNA-binding</keyword>
<dbReference type="AlphaFoldDB" id="A0A7X6IDJ8"/>
<feature type="domain" description="ParB-like N-terminal" evidence="5">
    <location>
        <begin position="60"/>
        <end position="150"/>
    </location>
</feature>
<dbReference type="Gene3D" id="3.90.1530.30">
    <property type="match status" value="1"/>
</dbReference>
<dbReference type="GO" id="GO:0007059">
    <property type="term" value="P:chromosome segregation"/>
    <property type="evidence" value="ECO:0007669"/>
    <property type="project" value="UniProtKB-KW"/>
</dbReference>
<dbReference type="InterPro" id="IPR041468">
    <property type="entry name" value="HTH_ParB/Spo0J"/>
</dbReference>
<keyword evidence="2" id="KW-0159">Chromosome partition</keyword>
<dbReference type="PANTHER" id="PTHR33375">
    <property type="entry name" value="CHROMOSOME-PARTITIONING PROTEIN PARB-RELATED"/>
    <property type="match status" value="1"/>
</dbReference>
<sequence length="314" mass="35850">MKRNSKDPPDFKTKTAEGPGWQSLERKKQPVRPWTVGVDPPADQKAGSSSQTGTANSFVQVIKIDQIRPDPKQPRRTFSQKAISDLARSIAEVDLLEPILVRPDEAGGFCIIAGERRWRACKSLNHESIKAIVRETTPTEAFKLSIIENLIREQLNIVEKALGFKELLKQKIYPSQSAMASELGLHRTNIVKTLRLLERLHEEAIGYYLDHYDHLTEGHLHAVMRAPIVEQRTILERVKAESWSVQQTRHFVTTNFFPTQRSNNIALKEKQSDWFDLEVRVRPTMRKPELQALIGTLKQTIHKLEALAKNKTEA</sequence>
<gene>
    <name evidence="6" type="ORF">MNODULE_22905</name>
</gene>
<dbReference type="EMBL" id="VTOW01000009">
    <property type="protein sequence ID" value="NKE73611.1"/>
    <property type="molecule type" value="Genomic_DNA"/>
</dbReference>
<dbReference type="InterPro" id="IPR003115">
    <property type="entry name" value="ParB_N"/>
</dbReference>
<dbReference type="PANTHER" id="PTHR33375:SF1">
    <property type="entry name" value="CHROMOSOME-PARTITIONING PROTEIN PARB-RELATED"/>
    <property type="match status" value="1"/>
</dbReference>
<name>A0A7X6IDJ8_9BACT</name>
<organism evidence="6 7">
    <name type="scientific">Candidatus Manganitrophus noduliformans</name>
    <dbReference type="NCBI Taxonomy" id="2606439"/>
    <lineage>
        <taxon>Bacteria</taxon>
        <taxon>Pseudomonadati</taxon>
        <taxon>Nitrospirota</taxon>
        <taxon>Nitrospiria</taxon>
        <taxon>Candidatus Troglogloeales</taxon>
        <taxon>Candidatus Manganitrophaceae</taxon>
        <taxon>Candidatus Manganitrophus</taxon>
    </lineage>
</organism>